<proteinExistence type="predicted"/>
<evidence type="ECO:0000313" key="3">
    <source>
        <dbReference type="Proteomes" id="UP001501729"/>
    </source>
</evidence>
<dbReference type="EMBL" id="BAABKX010000030">
    <property type="protein sequence ID" value="GAA5065334.1"/>
    <property type="molecule type" value="Genomic_DNA"/>
</dbReference>
<reference evidence="2 3" key="1">
    <citation type="journal article" date="2019" name="Int. J. Syst. Evol. Microbiol.">
        <title>The Global Catalogue of Microorganisms (GCM) 10K type strain sequencing project: providing services to taxonomists for standard genome sequencing and annotation.</title>
        <authorList>
            <consortium name="The Broad Institute Genomics Platform"/>
            <consortium name="The Broad Institute Genome Sequencing Center for Infectious Disease"/>
            <person name="Wu L."/>
            <person name="Ma J."/>
        </authorList>
    </citation>
    <scope>NUCLEOTIDE SEQUENCE [LARGE SCALE GENOMIC DNA]</scope>
    <source>
        <strain evidence="2 3">JCM 17504</strain>
    </source>
</reference>
<organism evidence="2 3">
    <name type="scientific">Haladaptatus pallidirubidus</name>
    <dbReference type="NCBI Taxonomy" id="1008152"/>
    <lineage>
        <taxon>Archaea</taxon>
        <taxon>Methanobacteriati</taxon>
        <taxon>Methanobacteriota</taxon>
        <taxon>Stenosarchaea group</taxon>
        <taxon>Halobacteria</taxon>
        <taxon>Halobacteriales</taxon>
        <taxon>Haladaptataceae</taxon>
        <taxon>Haladaptatus</taxon>
    </lineage>
</organism>
<gene>
    <name evidence="2" type="ORF">GCM10025751_56140</name>
</gene>
<protein>
    <recommendedName>
        <fullName evidence="4">Transposase</fullName>
    </recommendedName>
</protein>
<accession>A0AAV3USB7</accession>
<sequence length="104" mass="11679">MDSFRSNLWTTDNSEGENRSNAGRQNEAIKYFGAKEMGIRIGVVHWCRTFLGRKQAEEVKRINSDKHHLTGKTASGIHSGAIDDARLHNQTSTTLPYTTHATLH</sequence>
<feature type="compositionally biased region" description="Polar residues" evidence="1">
    <location>
        <begin position="88"/>
        <end position="104"/>
    </location>
</feature>
<dbReference type="AlphaFoldDB" id="A0AAV3USB7"/>
<evidence type="ECO:0000256" key="1">
    <source>
        <dbReference type="SAM" id="MobiDB-lite"/>
    </source>
</evidence>
<evidence type="ECO:0000313" key="2">
    <source>
        <dbReference type="EMBL" id="GAA5065334.1"/>
    </source>
</evidence>
<feature type="region of interest" description="Disordered" evidence="1">
    <location>
        <begin position="1"/>
        <end position="24"/>
    </location>
</feature>
<keyword evidence="3" id="KW-1185">Reference proteome</keyword>
<dbReference type="Proteomes" id="UP001501729">
    <property type="component" value="Unassembled WGS sequence"/>
</dbReference>
<evidence type="ECO:0008006" key="4">
    <source>
        <dbReference type="Google" id="ProtNLM"/>
    </source>
</evidence>
<comment type="caution">
    <text evidence="2">The sequence shown here is derived from an EMBL/GenBank/DDBJ whole genome shotgun (WGS) entry which is preliminary data.</text>
</comment>
<feature type="region of interest" description="Disordered" evidence="1">
    <location>
        <begin position="83"/>
        <end position="104"/>
    </location>
</feature>
<name>A0AAV3USB7_9EURY</name>